<comment type="catalytic activity">
    <reaction evidence="5">
        <text>tRNA(Ser) + L-serine + ATP = L-seryl-tRNA(Ser) + AMP + diphosphate + H(+)</text>
        <dbReference type="Rhea" id="RHEA:12292"/>
        <dbReference type="Rhea" id="RHEA-COMP:9669"/>
        <dbReference type="Rhea" id="RHEA-COMP:9703"/>
        <dbReference type="ChEBI" id="CHEBI:15378"/>
        <dbReference type="ChEBI" id="CHEBI:30616"/>
        <dbReference type="ChEBI" id="CHEBI:33019"/>
        <dbReference type="ChEBI" id="CHEBI:33384"/>
        <dbReference type="ChEBI" id="CHEBI:78442"/>
        <dbReference type="ChEBI" id="CHEBI:78533"/>
        <dbReference type="ChEBI" id="CHEBI:456215"/>
        <dbReference type="EC" id="6.1.1.11"/>
    </reaction>
</comment>
<dbReference type="PANTHER" id="PTHR43697">
    <property type="entry name" value="SERYL-TRNA SYNTHETASE"/>
    <property type="match status" value="1"/>
</dbReference>
<dbReference type="InterPro" id="IPR010978">
    <property type="entry name" value="tRNA-bd_arm"/>
</dbReference>
<evidence type="ECO:0000313" key="8">
    <source>
        <dbReference type="EMBL" id="HEX69845.1"/>
    </source>
</evidence>
<dbReference type="Pfam" id="PF02403">
    <property type="entry name" value="Seryl_tRNA_N"/>
    <property type="match status" value="1"/>
</dbReference>
<reference evidence="8" key="1">
    <citation type="journal article" date="2020" name="mSystems">
        <title>Genome- and Community-Level Interaction Insights into Carbon Utilization and Element Cycling Functions of Hydrothermarchaeota in Hydrothermal Sediment.</title>
        <authorList>
            <person name="Zhou Z."/>
            <person name="Liu Y."/>
            <person name="Xu W."/>
            <person name="Pan J."/>
            <person name="Luo Z.H."/>
            <person name="Li M."/>
        </authorList>
    </citation>
    <scope>NUCLEOTIDE SEQUENCE [LARGE SCALE GENOMIC DNA]</scope>
    <source>
        <strain evidence="8">SpSt-192</strain>
    </source>
</reference>
<evidence type="ECO:0000256" key="5">
    <source>
        <dbReference type="ARBA" id="ARBA00048823"/>
    </source>
</evidence>
<accession>A0A7C2WR84</accession>
<organism evidence="8">
    <name type="scientific">Thermorudis sp</name>
    <dbReference type="NCBI Taxonomy" id="1969470"/>
    <lineage>
        <taxon>Bacteria</taxon>
        <taxon>Pseudomonadati</taxon>
        <taxon>Thermomicrobiota</taxon>
        <taxon>Thermomicrobia</taxon>
        <taxon>Thermomicrobia incertae sedis</taxon>
        <taxon>Thermorudis</taxon>
    </lineage>
</organism>
<keyword evidence="2" id="KW-0963">Cytoplasm</keyword>
<sequence length="90" mass="10168">MLSLQFIREHPDVVREALERRGQEAPLDEILALDARRRELLVQIEALRADRNRLSKAIGTTRDASERQALVAQTRALSAQIDAVQPAGRR</sequence>
<evidence type="ECO:0000259" key="7">
    <source>
        <dbReference type="Pfam" id="PF02403"/>
    </source>
</evidence>
<keyword evidence="3" id="KW-0648">Protein biosynthesis</keyword>
<dbReference type="GO" id="GO:0000166">
    <property type="term" value="F:nucleotide binding"/>
    <property type="evidence" value="ECO:0007669"/>
    <property type="project" value="InterPro"/>
</dbReference>
<keyword evidence="6" id="KW-0175">Coiled coil</keyword>
<dbReference type="EMBL" id="DSID01000095">
    <property type="protein sequence ID" value="HEX69845.1"/>
    <property type="molecule type" value="Genomic_DNA"/>
</dbReference>
<evidence type="ECO:0000256" key="1">
    <source>
        <dbReference type="ARBA" id="ARBA00010728"/>
    </source>
</evidence>
<name>A0A7C2WR84_9BACT</name>
<comment type="caution">
    <text evidence="8">The sequence shown here is derived from an EMBL/GenBank/DDBJ whole genome shotgun (WGS) entry which is preliminary data.</text>
</comment>
<proteinExistence type="inferred from homology"/>
<feature type="coiled-coil region" evidence="6">
    <location>
        <begin position="30"/>
        <end position="57"/>
    </location>
</feature>
<dbReference type="SUPFAM" id="SSF46589">
    <property type="entry name" value="tRNA-binding arm"/>
    <property type="match status" value="1"/>
</dbReference>
<dbReference type="GO" id="GO:0006412">
    <property type="term" value="P:translation"/>
    <property type="evidence" value="ECO:0007669"/>
    <property type="project" value="UniProtKB-KW"/>
</dbReference>
<gene>
    <name evidence="8" type="ORF">ENP13_01185</name>
</gene>
<comment type="catalytic activity">
    <reaction evidence="4">
        <text>tRNA(Sec) + L-serine + ATP = L-seryl-tRNA(Sec) + AMP + diphosphate + H(+)</text>
        <dbReference type="Rhea" id="RHEA:42580"/>
        <dbReference type="Rhea" id="RHEA-COMP:9742"/>
        <dbReference type="Rhea" id="RHEA-COMP:10128"/>
        <dbReference type="ChEBI" id="CHEBI:15378"/>
        <dbReference type="ChEBI" id="CHEBI:30616"/>
        <dbReference type="ChEBI" id="CHEBI:33019"/>
        <dbReference type="ChEBI" id="CHEBI:33384"/>
        <dbReference type="ChEBI" id="CHEBI:78442"/>
        <dbReference type="ChEBI" id="CHEBI:78533"/>
        <dbReference type="ChEBI" id="CHEBI:456215"/>
        <dbReference type="EC" id="6.1.1.11"/>
    </reaction>
</comment>
<evidence type="ECO:0000256" key="3">
    <source>
        <dbReference type="ARBA" id="ARBA00022917"/>
    </source>
</evidence>
<comment type="similarity">
    <text evidence="1">Belongs to the class-II aminoacyl-tRNA synthetase family. Type-1 seryl-tRNA synthetase subfamily.</text>
</comment>
<dbReference type="PANTHER" id="PTHR43697:SF1">
    <property type="entry name" value="SERINE--TRNA LIGASE"/>
    <property type="match status" value="1"/>
</dbReference>
<dbReference type="InterPro" id="IPR015866">
    <property type="entry name" value="Ser-tRNA-synth_1_N"/>
</dbReference>
<evidence type="ECO:0000256" key="2">
    <source>
        <dbReference type="ARBA" id="ARBA00022490"/>
    </source>
</evidence>
<dbReference type="Gene3D" id="1.10.287.40">
    <property type="entry name" value="Serine-tRNA synthetase, tRNA binding domain"/>
    <property type="match status" value="1"/>
</dbReference>
<dbReference type="GO" id="GO:0004828">
    <property type="term" value="F:serine-tRNA ligase activity"/>
    <property type="evidence" value="ECO:0007669"/>
    <property type="project" value="UniProtKB-EC"/>
</dbReference>
<feature type="domain" description="Serine-tRNA synthetase type1 N-terminal" evidence="7">
    <location>
        <begin position="1"/>
        <end position="85"/>
    </location>
</feature>
<evidence type="ECO:0000256" key="4">
    <source>
        <dbReference type="ARBA" id="ARBA00047929"/>
    </source>
</evidence>
<dbReference type="AlphaFoldDB" id="A0A7C2WR84"/>
<evidence type="ECO:0000256" key="6">
    <source>
        <dbReference type="SAM" id="Coils"/>
    </source>
</evidence>
<dbReference type="InterPro" id="IPR042103">
    <property type="entry name" value="SerRS_1_N_sf"/>
</dbReference>
<protein>
    <recommendedName>
        <fullName evidence="7">Serine-tRNA synthetase type1 N-terminal domain-containing protein</fullName>
    </recommendedName>
</protein>